<dbReference type="OrthoDB" id="2687876at2759"/>
<accession>A0A5M8PBQ4</accession>
<organism evidence="1 2">
    <name type="scientific">Lasallia pustulata</name>
    <dbReference type="NCBI Taxonomy" id="136370"/>
    <lineage>
        <taxon>Eukaryota</taxon>
        <taxon>Fungi</taxon>
        <taxon>Dikarya</taxon>
        <taxon>Ascomycota</taxon>
        <taxon>Pezizomycotina</taxon>
        <taxon>Lecanoromycetes</taxon>
        <taxon>OSLEUM clade</taxon>
        <taxon>Umbilicariomycetidae</taxon>
        <taxon>Umbilicariales</taxon>
        <taxon>Umbilicariaceae</taxon>
        <taxon>Lasallia</taxon>
    </lineage>
</organism>
<gene>
    <name evidence="1" type="ORF">FRX48_09777</name>
</gene>
<dbReference type="Proteomes" id="UP000324767">
    <property type="component" value="Unassembled WGS sequence"/>
</dbReference>
<proteinExistence type="predicted"/>
<sequence>MTQYAANALRALSQTELITVFSAAHLYKVLRTDRCTGCQQFGAYLFLLTCSRCCFNCLEKDARFRAIAFGSLKENFGLKAIPGRRLPTMLSLPGKYAGRRSVKRRFRLVSAFEAYALAKALYGEATDDASRPGNAACCRREWNWRSMLTRTHDAFRGFASTAFPTLDTGSMLVQSGISCRGCDEFCLREERNGVNKPGVLARRRDRAFSQAEFEQHKKECEGIEFLDDLYLRGEMKAAAYISRLNTVCGRG</sequence>
<evidence type="ECO:0000313" key="1">
    <source>
        <dbReference type="EMBL" id="KAA6406426.1"/>
    </source>
</evidence>
<comment type="caution">
    <text evidence="1">The sequence shown here is derived from an EMBL/GenBank/DDBJ whole genome shotgun (WGS) entry which is preliminary data.</text>
</comment>
<protein>
    <submittedName>
        <fullName evidence="1">Uncharacterized protein</fullName>
    </submittedName>
</protein>
<name>A0A5M8PBQ4_9LECA</name>
<dbReference type="AlphaFoldDB" id="A0A5M8PBQ4"/>
<evidence type="ECO:0000313" key="2">
    <source>
        <dbReference type="Proteomes" id="UP000324767"/>
    </source>
</evidence>
<dbReference type="EMBL" id="VXIT01000028">
    <property type="protein sequence ID" value="KAA6406426.1"/>
    <property type="molecule type" value="Genomic_DNA"/>
</dbReference>
<reference evidence="1 2" key="1">
    <citation type="submission" date="2019-09" db="EMBL/GenBank/DDBJ databases">
        <title>The hologenome of the rock-dwelling lichen Lasallia pustulata.</title>
        <authorList>
            <person name="Greshake Tzovaras B."/>
            <person name="Segers F."/>
            <person name="Bicker A."/>
            <person name="Dal Grande F."/>
            <person name="Otte J."/>
            <person name="Hankeln T."/>
            <person name="Schmitt I."/>
            <person name="Ebersberger I."/>
        </authorList>
    </citation>
    <scope>NUCLEOTIDE SEQUENCE [LARGE SCALE GENOMIC DNA]</scope>
    <source>
        <strain evidence="1">A1-1</strain>
    </source>
</reference>